<dbReference type="Gene3D" id="3.40.50.2000">
    <property type="entry name" value="Glycogen Phosphorylase B"/>
    <property type="match status" value="3"/>
</dbReference>
<dbReference type="OrthoDB" id="186663at2"/>
<dbReference type="PANTHER" id="PTHR46401:SF2">
    <property type="entry name" value="GLYCOSYLTRANSFERASE WBBK-RELATED"/>
    <property type="match status" value="1"/>
</dbReference>
<reference evidence="5 6" key="1">
    <citation type="submission" date="2019-07" db="EMBL/GenBank/DDBJ databases">
        <title>Whole genome shotgun sequence of Skermanella aerolata NBRC 106429.</title>
        <authorList>
            <person name="Hosoyama A."/>
            <person name="Uohara A."/>
            <person name="Ohji S."/>
            <person name="Ichikawa N."/>
        </authorList>
    </citation>
    <scope>NUCLEOTIDE SEQUENCE [LARGE SCALE GENOMIC DNA]</scope>
    <source>
        <strain evidence="5 6">NBRC 106429</strain>
    </source>
</reference>
<dbReference type="PANTHER" id="PTHR46401">
    <property type="entry name" value="GLYCOSYLTRANSFERASE WBBK-RELATED"/>
    <property type="match status" value="1"/>
</dbReference>
<sequence>MRIVLDMQSRQSPSRVRGIGRYSLALARNLAKLATGHEVIVAVNGSLAETVDSVRADFDGLVPAERIVTWSQPGNVGFVTGDSRWRARAAERLRERFLESLRPDIVHVTSLFEGLGDDISTSIGEVSTDIATAVTLYDLIPMVRRDVYLANPAVADWYERKLASLRRADLWLAISDHTRREGIELLGLPEDRVRSISSAVDPMFRPVKPVDEAALRRRYGLDKPFILYTATIEPHKNVDGLFAAFAKLPADLRRGHKLAIVCRIDDHNLARLRAAAGRAGLRADDYVITGYVPDEDLLELYAICRLFVFPSLHEGFGLPALEAMACGAPVIASNSTSLPEVIGRDDALFDPGSPDAISRAMARVLGDEGLRDDLGRHGLARAKLFSWENTARKTLDAFEELHDRRLAEGSRSVPVSWQRRPRLAFVGPLKPAVGRFSDHASAVLPELARYYDIECIVRQDTVEDGFARSNLPIRPAEWFADNGAHYDRVVYQLGDDADLFSWVPDLLRRWPGTVALHDSRLGAALSRLPATDDRPEPWTAELYRSHGWTAVVERLRAKDSGEIVSKYPCDGSIAEFATGVIPLYGREDQAPSRIAELYRDALEDHAANSRLARLDRLTDDILAVATTDRPAPADWEQVLACAAENLPAATETRQFLIDVSELVQRDAGTGIQRVTKNIAIKLLEKPPAGFRVEPVYDDGTGVFRYARALTAKLIGYSGPAFQDDLIDTRPGDVLLGLDLVAHQIEGRREVNRRLRNRGVRVFYVVYDLLPVLRPEWFPPFPLFRTWLQAIASEADGLICISRSVAQQFLSYVRQLEVSRFTPLRVGHFHLGGDIDTGAGEASDEVKALLKRPTRKFLVVGTVEPRKGHAQCLAAFEELWAAGKDIDLVLVGKQGWMVDELAERMRNHAEAGKRLHWLGKASDADLNALYENCTALLAMSQDEGFGLPLIEAAKHGLPILARDILVFREIAGEHAAYFSGSGGSDFASALSAWIDRHERGEVADSGAMPWLTWAGSAERLVDVVLHGSWDATWVPGQAEEERAETEMAEEQAGDGKIAEAGIAGAFTADVEASDPEETLEPPRLSRQA</sequence>
<dbReference type="Proteomes" id="UP000321523">
    <property type="component" value="Unassembled WGS sequence"/>
</dbReference>
<dbReference type="EMBL" id="BJYZ01000041">
    <property type="protein sequence ID" value="GEO42441.1"/>
    <property type="molecule type" value="Genomic_DNA"/>
</dbReference>
<dbReference type="RefSeq" id="WP_052832338.1">
    <property type="nucleotide sequence ID" value="NZ_BJYZ01000041.1"/>
</dbReference>
<evidence type="ECO:0000313" key="5">
    <source>
        <dbReference type="EMBL" id="GEO42441.1"/>
    </source>
</evidence>
<keyword evidence="6" id="KW-1185">Reference proteome</keyword>
<feature type="domain" description="Glycosyl transferase family 1" evidence="3">
    <location>
        <begin position="850"/>
        <end position="974"/>
    </location>
</feature>
<dbReference type="AlphaFoldDB" id="A0A512E131"/>
<organism evidence="5 6">
    <name type="scientific">Skermanella aerolata</name>
    <dbReference type="NCBI Taxonomy" id="393310"/>
    <lineage>
        <taxon>Bacteria</taxon>
        <taxon>Pseudomonadati</taxon>
        <taxon>Pseudomonadota</taxon>
        <taxon>Alphaproteobacteria</taxon>
        <taxon>Rhodospirillales</taxon>
        <taxon>Azospirillaceae</taxon>
        <taxon>Skermanella</taxon>
    </lineage>
</organism>
<accession>A0A512E131</accession>
<proteinExistence type="predicted"/>
<dbReference type="InterPro" id="IPR028098">
    <property type="entry name" value="Glyco_trans_4-like_N"/>
</dbReference>
<evidence type="ECO:0000313" key="6">
    <source>
        <dbReference type="Proteomes" id="UP000321523"/>
    </source>
</evidence>
<feature type="domain" description="Glycosyl transferase family 1" evidence="3">
    <location>
        <begin position="221"/>
        <end position="378"/>
    </location>
</feature>
<evidence type="ECO:0000259" key="4">
    <source>
        <dbReference type="Pfam" id="PF13439"/>
    </source>
</evidence>
<dbReference type="InterPro" id="IPR001296">
    <property type="entry name" value="Glyco_trans_1"/>
</dbReference>
<protein>
    <recommendedName>
        <fullName evidence="7">Glycosyl transferase family 1</fullName>
    </recommendedName>
</protein>
<evidence type="ECO:0000256" key="1">
    <source>
        <dbReference type="ARBA" id="ARBA00022679"/>
    </source>
</evidence>
<dbReference type="GO" id="GO:0016757">
    <property type="term" value="F:glycosyltransferase activity"/>
    <property type="evidence" value="ECO:0007669"/>
    <property type="project" value="InterPro"/>
</dbReference>
<comment type="caution">
    <text evidence="5">The sequence shown here is derived from an EMBL/GenBank/DDBJ whole genome shotgun (WGS) entry which is preliminary data.</text>
</comment>
<name>A0A512E131_9PROT</name>
<gene>
    <name evidence="5" type="ORF">SAE02_65890</name>
</gene>
<dbReference type="Pfam" id="PF13439">
    <property type="entry name" value="Glyco_transf_4"/>
    <property type="match status" value="1"/>
</dbReference>
<dbReference type="GO" id="GO:0009103">
    <property type="term" value="P:lipopolysaccharide biosynthetic process"/>
    <property type="evidence" value="ECO:0007669"/>
    <property type="project" value="TreeGrafter"/>
</dbReference>
<feature type="region of interest" description="Disordered" evidence="2">
    <location>
        <begin position="1066"/>
        <end position="1087"/>
    </location>
</feature>
<feature type="domain" description="Glycosyltransferase subfamily 4-like N-terminal" evidence="4">
    <location>
        <begin position="17"/>
        <end position="202"/>
    </location>
</feature>
<evidence type="ECO:0000256" key="2">
    <source>
        <dbReference type="SAM" id="MobiDB-lite"/>
    </source>
</evidence>
<evidence type="ECO:0008006" key="7">
    <source>
        <dbReference type="Google" id="ProtNLM"/>
    </source>
</evidence>
<keyword evidence="1" id="KW-0808">Transferase</keyword>
<evidence type="ECO:0000259" key="3">
    <source>
        <dbReference type="Pfam" id="PF00534"/>
    </source>
</evidence>
<dbReference type="SUPFAM" id="SSF53756">
    <property type="entry name" value="UDP-Glycosyltransferase/glycogen phosphorylase"/>
    <property type="match status" value="2"/>
</dbReference>
<dbReference type="CDD" id="cd03809">
    <property type="entry name" value="GT4_MtfB-like"/>
    <property type="match status" value="2"/>
</dbReference>
<dbReference type="Pfam" id="PF00534">
    <property type="entry name" value="Glycos_transf_1"/>
    <property type="match status" value="2"/>
</dbReference>